<organism evidence="1 2">
    <name type="scientific">Herbiconiux aconitum</name>
    <dbReference type="NCBI Taxonomy" id="2970913"/>
    <lineage>
        <taxon>Bacteria</taxon>
        <taxon>Bacillati</taxon>
        <taxon>Actinomycetota</taxon>
        <taxon>Actinomycetes</taxon>
        <taxon>Micrococcales</taxon>
        <taxon>Microbacteriaceae</taxon>
        <taxon>Herbiconiux</taxon>
    </lineage>
</organism>
<reference evidence="1" key="1">
    <citation type="submission" date="2022-08" db="EMBL/GenBank/DDBJ databases">
        <authorList>
            <person name="Deng Y."/>
            <person name="Han X.-F."/>
            <person name="Zhang Y.-Q."/>
        </authorList>
    </citation>
    <scope>NUCLEOTIDE SEQUENCE</scope>
    <source>
        <strain evidence="1">CPCC 205763</strain>
    </source>
</reference>
<proteinExistence type="predicted"/>
<dbReference type="RefSeq" id="WP_259509727.1">
    <property type="nucleotide sequence ID" value="NZ_JANLCM010000002.1"/>
</dbReference>
<evidence type="ECO:0000313" key="2">
    <source>
        <dbReference type="Proteomes" id="UP001165584"/>
    </source>
</evidence>
<evidence type="ECO:0008006" key="3">
    <source>
        <dbReference type="Google" id="ProtNLM"/>
    </source>
</evidence>
<gene>
    <name evidence="1" type="ORF">N1027_17950</name>
</gene>
<evidence type="ECO:0000313" key="1">
    <source>
        <dbReference type="EMBL" id="MCS5720018.1"/>
    </source>
</evidence>
<dbReference type="Proteomes" id="UP001165584">
    <property type="component" value="Unassembled WGS sequence"/>
</dbReference>
<sequence length="515" mass="55086">MSERDGIEERAPKSAGGSAVVVVRESDLGLRTQIGSGAATDVERLDAFTVAGHQGGLAFVRIRDRDAKHWHPVTLRRLIAWRNGLDASERATLDGVAAWPLALVADDGGAFVGCLVPLAAHPFYYVPSDDKRADKAPQDAKWLVSAPKRARRAGAVAPGERDLVPRSTVLARVSLLLELLHRHGIVYGDLSERSVLFGVGDVAEAFVIGAEGAVFGDDGALQRNSAGWAAPETFEDIGDDGTTDVSMSRAPSVQTVATDRYKLGLLILRVLAPAGDGLERSRDADRIRSVLDETGQRMMRDALGDDPEGRPSASEWYQYLRTVIVENLAAPVILRVDVSPALVAEGDEVRLEVELSGAQQLTIEMPGRADIRREVGGRVVFERFTARQSGRIGVRATNAHGEVAALSNVVRVLPVPAPAQIAVASPVVPASLGVLPDLAALEAALGISTPPSSGDAGERSPLDRVAELRARLDADAVPLHEVIRIGVEAERASRDRLFPSFEEFLGDIGSEKKRR</sequence>
<name>A0ABT2GV29_9MICO</name>
<comment type="caution">
    <text evidence="1">The sequence shown here is derived from an EMBL/GenBank/DDBJ whole genome shotgun (WGS) entry which is preliminary data.</text>
</comment>
<dbReference type="SUPFAM" id="SSF56112">
    <property type="entry name" value="Protein kinase-like (PK-like)"/>
    <property type="match status" value="1"/>
</dbReference>
<dbReference type="Gene3D" id="1.10.510.10">
    <property type="entry name" value="Transferase(Phosphotransferase) domain 1"/>
    <property type="match status" value="1"/>
</dbReference>
<protein>
    <recommendedName>
        <fullName evidence="3">Protein kinase domain-containing protein</fullName>
    </recommendedName>
</protein>
<dbReference type="InterPro" id="IPR011009">
    <property type="entry name" value="Kinase-like_dom_sf"/>
</dbReference>
<keyword evidence="2" id="KW-1185">Reference proteome</keyword>
<accession>A0ABT2GV29</accession>
<dbReference type="EMBL" id="JANLCM010000002">
    <property type="protein sequence ID" value="MCS5720018.1"/>
    <property type="molecule type" value="Genomic_DNA"/>
</dbReference>